<dbReference type="GO" id="GO:0003677">
    <property type="term" value="F:DNA binding"/>
    <property type="evidence" value="ECO:0007669"/>
    <property type="project" value="UniProtKB-KW"/>
</dbReference>
<proteinExistence type="predicted"/>
<gene>
    <name evidence="5" type="ORF">E3J84_06710</name>
</gene>
<dbReference type="Pfam" id="PF07729">
    <property type="entry name" value="FCD"/>
    <property type="match status" value="1"/>
</dbReference>
<dbReference type="InterPro" id="IPR011711">
    <property type="entry name" value="GntR_C"/>
</dbReference>
<keyword evidence="1" id="KW-0805">Transcription regulation</keyword>
<accession>A0A523RQD9</accession>
<protein>
    <submittedName>
        <fullName evidence="5">FCD domain-containing protein</fullName>
    </submittedName>
</protein>
<evidence type="ECO:0000259" key="4">
    <source>
        <dbReference type="SMART" id="SM00895"/>
    </source>
</evidence>
<evidence type="ECO:0000256" key="3">
    <source>
        <dbReference type="ARBA" id="ARBA00023163"/>
    </source>
</evidence>
<feature type="domain" description="GntR C-terminal" evidence="4">
    <location>
        <begin position="1"/>
        <end position="122"/>
    </location>
</feature>
<dbReference type="InterPro" id="IPR008920">
    <property type="entry name" value="TF_FadR/GntR_C"/>
</dbReference>
<feature type="non-terminal residue" evidence="5">
    <location>
        <position position="1"/>
    </location>
</feature>
<evidence type="ECO:0000256" key="2">
    <source>
        <dbReference type="ARBA" id="ARBA00023125"/>
    </source>
</evidence>
<comment type="caution">
    <text evidence="5">The sequence shown here is derived from an EMBL/GenBank/DDBJ whole genome shotgun (WGS) entry which is preliminary data.</text>
</comment>
<dbReference type="EMBL" id="SOKJ01000387">
    <property type="protein sequence ID" value="TET07992.1"/>
    <property type="molecule type" value="Genomic_DNA"/>
</dbReference>
<dbReference type="Gene3D" id="1.20.120.530">
    <property type="entry name" value="GntR ligand-binding domain-like"/>
    <property type="match status" value="1"/>
</dbReference>
<organism evidence="5 6">
    <name type="scientific">Aerophobetes bacterium</name>
    <dbReference type="NCBI Taxonomy" id="2030807"/>
    <lineage>
        <taxon>Bacteria</taxon>
        <taxon>Candidatus Aerophobota</taxon>
    </lineage>
</organism>
<sequence length="145" mass="16721">AAKRLIEGFSAREAAGRLSNKEIIRLKSLIHKMETHIRRQEGDKYIRVAEQFHDLVNCAAGNKVTYGIYQKLSKQTLWHRINFLSFPGRLKRSLSEHKKILDALMQGNQDLAESLIKEHIECSKKILLERLNENAKDQTKGRGEI</sequence>
<reference evidence="5 6" key="1">
    <citation type="submission" date="2019-03" db="EMBL/GenBank/DDBJ databases">
        <title>Metabolic potential of uncultured bacteria and archaea associated with petroleum seepage in deep-sea sediments.</title>
        <authorList>
            <person name="Dong X."/>
            <person name="Hubert C."/>
        </authorList>
    </citation>
    <scope>NUCLEOTIDE SEQUENCE [LARGE SCALE GENOMIC DNA]</scope>
    <source>
        <strain evidence="5">E44_bin7</strain>
    </source>
</reference>
<evidence type="ECO:0000313" key="5">
    <source>
        <dbReference type="EMBL" id="TET07992.1"/>
    </source>
</evidence>
<dbReference type="Proteomes" id="UP000316360">
    <property type="component" value="Unassembled WGS sequence"/>
</dbReference>
<dbReference type="SMART" id="SM00895">
    <property type="entry name" value="FCD"/>
    <property type="match status" value="1"/>
</dbReference>
<evidence type="ECO:0000256" key="1">
    <source>
        <dbReference type="ARBA" id="ARBA00023015"/>
    </source>
</evidence>
<dbReference type="PANTHER" id="PTHR43537">
    <property type="entry name" value="TRANSCRIPTIONAL REGULATOR, GNTR FAMILY"/>
    <property type="match status" value="1"/>
</dbReference>
<evidence type="ECO:0000313" key="6">
    <source>
        <dbReference type="Proteomes" id="UP000316360"/>
    </source>
</evidence>
<dbReference type="PANTHER" id="PTHR43537:SF24">
    <property type="entry name" value="GLUCONATE OPERON TRANSCRIPTIONAL REPRESSOR"/>
    <property type="match status" value="1"/>
</dbReference>
<keyword evidence="3" id="KW-0804">Transcription</keyword>
<keyword evidence="2" id="KW-0238">DNA-binding</keyword>
<dbReference type="AlphaFoldDB" id="A0A523RQD9"/>
<name>A0A523RQD9_UNCAE</name>
<dbReference type="SUPFAM" id="SSF48008">
    <property type="entry name" value="GntR ligand-binding domain-like"/>
    <property type="match status" value="1"/>
</dbReference>